<keyword evidence="3" id="KW-1185">Reference proteome</keyword>
<name>A0A8G2EU69_9PROT</name>
<keyword evidence="1" id="KW-0812">Transmembrane</keyword>
<keyword evidence="1" id="KW-0472">Membrane</keyword>
<feature type="transmembrane region" description="Helical" evidence="1">
    <location>
        <begin position="151"/>
        <end position="171"/>
    </location>
</feature>
<accession>A0A8G2EU69</accession>
<dbReference type="PANTHER" id="PTHR40031:SF1">
    <property type="entry name" value="MEMBRANE-BOUND METAL-DEPENDENT HYDROLASE"/>
    <property type="match status" value="1"/>
</dbReference>
<dbReference type="PANTHER" id="PTHR40031">
    <property type="entry name" value="HYPOTHETICAL MEMBRANE SPANNING PROTEIN"/>
    <property type="match status" value="1"/>
</dbReference>
<evidence type="ECO:0000256" key="1">
    <source>
        <dbReference type="SAM" id="Phobius"/>
    </source>
</evidence>
<dbReference type="EMBL" id="FNBW01000001">
    <property type="protein sequence ID" value="SDF17622.1"/>
    <property type="molecule type" value="Genomic_DNA"/>
</dbReference>
<reference evidence="2 3" key="1">
    <citation type="submission" date="2016-10" db="EMBL/GenBank/DDBJ databases">
        <authorList>
            <person name="Varghese N."/>
            <person name="Submissions S."/>
        </authorList>
    </citation>
    <scope>NUCLEOTIDE SEQUENCE [LARGE SCALE GENOMIC DNA]</scope>
    <source>
        <strain evidence="2 3">DSM 18839</strain>
    </source>
</reference>
<keyword evidence="1" id="KW-1133">Transmembrane helix</keyword>
<feature type="transmembrane region" description="Helical" evidence="1">
    <location>
        <begin position="123"/>
        <end position="144"/>
    </location>
</feature>
<proteinExistence type="predicted"/>
<dbReference type="InterPro" id="IPR007404">
    <property type="entry name" value="YdjM-like"/>
</dbReference>
<dbReference type="OrthoDB" id="110250at2"/>
<dbReference type="Proteomes" id="UP000198615">
    <property type="component" value="Unassembled WGS sequence"/>
</dbReference>
<evidence type="ECO:0000313" key="2">
    <source>
        <dbReference type="EMBL" id="SDF17622.1"/>
    </source>
</evidence>
<protein>
    <submittedName>
        <fullName evidence="2">Inner membrane protein</fullName>
    </submittedName>
</protein>
<organism evidence="2 3">
    <name type="scientific">Thalassobaculum litoreum DSM 18839</name>
    <dbReference type="NCBI Taxonomy" id="1123362"/>
    <lineage>
        <taxon>Bacteria</taxon>
        <taxon>Pseudomonadati</taxon>
        <taxon>Pseudomonadota</taxon>
        <taxon>Alphaproteobacteria</taxon>
        <taxon>Rhodospirillales</taxon>
        <taxon>Thalassobaculaceae</taxon>
        <taxon>Thalassobaculum</taxon>
    </lineage>
</organism>
<dbReference type="Pfam" id="PF04307">
    <property type="entry name" value="YdjM"/>
    <property type="match status" value="1"/>
</dbReference>
<sequence>MVLGAGVAAAVIGPHAGARKAAIIGAVLGTVPDLDVFIPLGDPVTDFVQHRGPSHSLIVQALVTPIFAEPLVRVMRGLREHRGATYLAVYLCLATHALLDAMTIYGTRIFWPVMPEPLGLGSMFIIDPLYTIPLIVAFVWALCVRSWTPRIARVVSVALIVSTAYLGWSAIAQQVSEKRGDLVLADLGIEPDRTWATPMPFNTLFWRVIAIDGDRYLNLYIPLLGTQESVTAYAHPRGETLLSCIEDLPKAAELAAFSKGFFKVWEADGRILVSDLRMGVTPNYVFQFAVAERDGDALSEIVPVRLSTERGAADRDIDWLWTGILGERAVRPAEEDDLYTGESAVRVAGPMAPRPSACSPG</sequence>
<gene>
    <name evidence="2" type="ORF">SAMN05660686_00573</name>
</gene>
<comment type="caution">
    <text evidence="2">The sequence shown here is derived from an EMBL/GenBank/DDBJ whole genome shotgun (WGS) entry which is preliminary data.</text>
</comment>
<dbReference type="AlphaFoldDB" id="A0A8G2EU69"/>
<dbReference type="InterPro" id="IPR053170">
    <property type="entry name" value="Transcription_regulator"/>
</dbReference>
<feature type="transmembrane region" description="Helical" evidence="1">
    <location>
        <begin position="87"/>
        <end position="111"/>
    </location>
</feature>
<evidence type="ECO:0000313" key="3">
    <source>
        <dbReference type="Proteomes" id="UP000198615"/>
    </source>
</evidence>